<organism evidence="1 2">
    <name type="scientific">Racocetra persica</name>
    <dbReference type="NCBI Taxonomy" id="160502"/>
    <lineage>
        <taxon>Eukaryota</taxon>
        <taxon>Fungi</taxon>
        <taxon>Fungi incertae sedis</taxon>
        <taxon>Mucoromycota</taxon>
        <taxon>Glomeromycotina</taxon>
        <taxon>Glomeromycetes</taxon>
        <taxon>Diversisporales</taxon>
        <taxon>Gigasporaceae</taxon>
        <taxon>Racocetra</taxon>
    </lineage>
</organism>
<dbReference type="Proteomes" id="UP000789920">
    <property type="component" value="Unassembled WGS sequence"/>
</dbReference>
<sequence>MTDESSPGAKNRVLKLSVADFGGVLDTSKIIIDDTDFDDDTGTELGLVVNRQGQKDALLNLERLLEDHLPNKYQVKYPDEFDYEKGPDADFIDSISDLGDPPSTTNPYLHFSGHLLGLGVKKKSEFAILAGAGGGGYEQGDVTEIEKEPGFYKGFPLIDPNLKATPDPTDDNKFKVEKIDSDKPVRFIKENIDNFRAFATGYTGSNSDIFTKEKTIKDREGNDVQ</sequence>
<keyword evidence="2" id="KW-1185">Reference proteome</keyword>
<gene>
    <name evidence="1" type="ORF">RPERSI_LOCUS18588</name>
</gene>
<feature type="non-terminal residue" evidence="1">
    <location>
        <position position="225"/>
    </location>
</feature>
<dbReference type="EMBL" id="CAJVQC010049546">
    <property type="protein sequence ID" value="CAG8787746.1"/>
    <property type="molecule type" value="Genomic_DNA"/>
</dbReference>
<name>A0ACA9RCU5_9GLOM</name>
<proteinExistence type="predicted"/>
<reference evidence="1" key="1">
    <citation type="submission" date="2021-06" db="EMBL/GenBank/DDBJ databases">
        <authorList>
            <person name="Kallberg Y."/>
            <person name="Tangrot J."/>
            <person name="Rosling A."/>
        </authorList>
    </citation>
    <scope>NUCLEOTIDE SEQUENCE</scope>
    <source>
        <strain evidence="1">MA461A</strain>
    </source>
</reference>
<protein>
    <submittedName>
        <fullName evidence="1">24899_t:CDS:1</fullName>
    </submittedName>
</protein>
<evidence type="ECO:0000313" key="1">
    <source>
        <dbReference type="EMBL" id="CAG8787746.1"/>
    </source>
</evidence>
<accession>A0ACA9RCU5</accession>
<comment type="caution">
    <text evidence="1">The sequence shown here is derived from an EMBL/GenBank/DDBJ whole genome shotgun (WGS) entry which is preliminary data.</text>
</comment>
<evidence type="ECO:0000313" key="2">
    <source>
        <dbReference type="Proteomes" id="UP000789920"/>
    </source>
</evidence>